<evidence type="ECO:0000256" key="1">
    <source>
        <dbReference type="ARBA" id="ARBA00009634"/>
    </source>
</evidence>
<dbReference type="PANTHER" id="PTHR24373">
    <property type="entry name" value="SLIT RELATED LEUCINE-RICH REPEAT NEURONAL PROTEIN"/>
    <property type="match status" value="1"/>
</dbReference>
<dbReference type="Gene3D" id="3.80.10.10">
    <property type="entry name" value="Ribonuclease Inhibitor"/>
    <property type="match status" value="7"/>
</dbReference>
<dbReference type="SUPFAM" id="SSF52200">
    <property type="entry name" value="Toll/Interleukin receptor TIR domain"/>
    <property type="match status" value="1"/>
</dbReference>
<evidence type="ECO:0000313" key="7">
    <source>
        <dbReference type="Proteomes" id="UP000887565"/>
    </source>
</evidence>
<dbReference type="InterPro" id="IPR001611">
    <property type="entry name" value="Leu-rich_rpt"/>
</dbReference>
<dbReference type="SMART" id="SM00369">
    <property type="entry name" value="LRR_TYP"/>
    <property type="match status" value="16"/>
</dbReference>
<keyword evidence="7" id="KW-1185">Reference proteome</keyword>
<dbReference type="Gene3D" id="3.40.50.10140">
    <property type="entry name" value="Toll/interleukin-1 receptor homology (TIR) domain"/>
    <property type="match status" value="1"/>
</dbReference>
<dbReference type="PANTHER" id="PTHR24373:SF392">
    <property type="entry name" value="NEPHROCAN"/>
    <property type="match status" value="1"/>
</dbReference>
<evidence type="ECO:0000256" key="5">
    <source>
        <dbReference type="SAM" id="Phobius"/>
    </source>
</evidence>
<dbReference type="Pfam" id="PF13855">
    <property type="entry name" value="LRR_8"/>
    <property type="match status" value="4"/>
</dbReference>
<keyword evidence="5" id="KW-1133">Transmembrane helix</keyword>
<dbReference type="PROSITE" id="PS51450">
    <property type="entry name" value="LRR"/>
    <property type="match status" value="7"/>
</dbReference>
<evidence type="ECO:0000256" key="2">
    <source>
        <dbReference type="ARBA" id="ARBA00022614"/>
    </source>
</evidence>
<keyword evidence="4" id="KW-0677">Repeat</keyword>
<dbReference type="Pfam" id="PF00560">
    <property type="entry name" value="LRR_1"/>
    <property type="match status" value="1"/>
</dbReference>
<feature type="transmembrane region" description="Helical" evidence="5">
    <location>
        <begin position="978"/>
        <end position="1001"/>
    </location>
</feature>
<dbReference type="SMART" id="SM00255">
    <property type="entry name" value="TIR"/>
    <property type="match status" value="1"/>
</dbReference>
<dbReference type="InterPro" id="IPR003591">
    <property type="entry name" value="Leu-rich_rpt_typical-subtyp"/>
</dbReference>
<dbReference type="Pfam" id="PF13676">
    <property type="entry name" value="TIR_2"/>
    <property type="match status" value="1"/>
</dbReference>
<dbReference type="InterPro" id="IPR000157">
    <property type="entry name" value="TIR_dom"/>
</dbReference>
<feature type="domain" description="TIR" evidence="6">
    <location>
        <begin position="1038"/>
        <end position="1175"/>
    </location>
</feature>
<keyword evidence="5" id="KW-0812">Transmembrane</keyword>
<evidence type="ECO:0000259" key="6">
    <source>
        <dbReference type="PROSITE" id="PS50104"/>
    </source>
</evidence>
<dbReference type="PROSITE" id="PS50104">
    <property type="entry name" value="TIR"/>
    <property type="match status" value="1"/>
</dbReference>
<dbReference type="SUPFAM" id="SSF52058">
    <property type="entry name" value="L domain-like"/>
    <property type="match status" value="2"/>
</dbReference>
<accession>A0A915KPH3</accession>
<dbReference type="OMA" id="CCEYEQC"/>
<evidence type="ECO:0000256" key="4">
    <source>
        <dbReference type="ARBA" id="ARBA00022737"/>
    </source>
</evidence>
<organism evidence="7 8">
    <name type="scientific">Romanomermis culicivorax</name>
    <name type="common">Nematode worm</name>
    <dbReference type="NCBI Taxonomy" id="13658"/>
    <lineage>
        <taxon>Eukaryota</taxon>
        <taxon>Metazoa</taxon>
        <taxon>Ecdysozoa</taxon>
        <taxon>Nematoda</taxon>
        <taxon>Enoplea</taxon>
        <taxon>Dorylaimia</taxon>
        <taxon>Mermithida</taxon>
        <taxon>Mermithoidea</taxon>
        <taxon>Mermithidae</taxon>
        <taxon>Romanomermis</taxon>
    </lineage>
</organism>
<reference evidence="8" key="1">
    <citation type="submission" date="2022-11" db="UniProtKB">
        <authorList>
            <consortium name="WormBaseParasite"/>
        </authorList>
    </citation>
    <scope>IDENTIFICATION</scope>
</reference>
<keyword evidence="3" id="KW-0732">Signal</keyword>
<dbReference type="AlphaFoldDB" id="A0A915KPH3"/>
<comment type="similarity">
    <text evidence="1">Belongs to the Toll-like receptor family.</text>
</comment>
<evidence type="ECO:0000313" key="8">
    <source>
        <dbReference type="WBParaSite" id="nRc.2.0.1.t40686-RA"/>
    </source>
</evidence>
<proteinExistence type="inferred from homology"/>
<sequence>MINLSPPTLLCPEWCECLATKESESNQEIKLACKWPYIPDIERLRFLIPPHSNNVVRLSIRCTKKNATTTNILQQNGIFAHLHKLKHLQISDCRFDSANDGLFIGLEKLKSLHLERVDNLDVQSLSILKSIEQLSIIDSNLRTFPGNLCRTNRELKIFNLSSNFIEQLPVNNDCADQQIIILDLSNNRLAKINDRALDSFISLHILRLGNNFLSEIQEKLFQKNMQISQLYLNDNRLEKVDGLPVNLQYLDLSNNNLHIIPTPLSVHTSVHTVNLMNNSIRQGLFEENPKLSALNLSFNKLERITANFFGEKTTNVTDLNLSNNNLRTLDEFAFRNLTKLHNLNLDNNKLEHLSSITLLGLSTLQHLSLENCSIGIIDSKTFFHSSKLTSLNLAKNFLGILPESLLYLKFLQNLNLSGNILTTISDYSFWKMKNLHSIDLSNNKIDRLNRFTFDRAQNLRYLNLSGNSVEILEPNSLDGALILEYLDISKNYLRDINGVFANLHKLQILNVSRNQIRHLDLALLPPNLNQLDVSNNLIGQITNFFVNITGRSINSLKIADFSFNKIDRLTKDMLPDSVEWALFSGNQIFYVDEQFFDQKLNLQRLDLQANMLENLPMPSRRKLILTLSSNPLKCDCIMEWIKIAEFQQNIADFTHLTCKTDKIPHFRPIKYVEKFEFLCQYDDVRCSSDCVCCDFEICDCKNVCPDNCTCFSDKTMTINEVMCSKSWSNAENQQNNLKFLPMQATNLQLDGLSFRNLARNSFFGRYRLRKLYLNNSKIENLAQKTFNGLTTLMLLDLSWNFLEILNGNEFHSTTKLETLFLHNNRLKNLNSGVFENLPNLKLLTLHGNRFEILPTTLNFIARYSLPALTLGQNPWKCDCDPNRFEFANFLIAHSNSVIDNKEIYCYENLSNVRPNSTTILSLLPPTEDFDVVKVNFWTFAHEINRTFCFPNDNYDRNSYSNSTSNETEIENSTLDSSLIFLLIATSAMISFLLITSILWRYQHRKSTTVSKYYEETIANSSCGSTYLSSTSCTQSPVMKFDAFISYSMADENFVLENLVPKLQGQLKYKLCLLYRDLDREIGTDCQHVDNQLIDAMEKSRRILTVYSKNFIENEWEQIRIRTSYQWLSHCKRRKSILIILDDTIPSDHALAKYMRLNLCYRFYDKFFWENISMAMLTVGGGQDSYYGTMVPYHQNFYRTLSNSANQSDISAYDTISDDNTNDRNATIVPSILI</sequence>
<dbReference type="InterPro" id="IPR050328">
    <property type="entry name" value="Dev_Immune_Receptor"/>
</dbReference>
<keyword evidence="2" id="KW-0433">Leucine-rich repeat</keyword>
<dbReference type="Proteomes" id="UP000887565">
    <property type="component" value="Unplaced"/>
</dbReference>
<dbReference type="FunFam" id="3.80.10.10:FF:001164">
    <property type="entry name" value="GH01279p"/>
    <property type="match status" value="1"/>
</dbReference>
<evidence type="ECO:0000256" key="3">
    <source>
        <dbReference type="ARBA" id="ARBA00022729"/>
    </source>
</evidence>
<dbReference type="GO" id="GO:0007165">
    <property type="term" value="P:signal transduction"/>
    <property type="evidence" value="ECO:0007669"/>
    <property type="project" value="InterPro"/>
</dbReference>
<name>A0A915KPH3_ROMCU</name>
<protein>
    <submittedName>
        <fullName evidence="8">TIR domain-containing protein</fullName>
    </submittedName>
</protein>
<dbReference type="InterPro" id="IPR035897">
    <property type="entry name" value="Toll_tir_struct_dom_sf"/>
</dbReference>
<dbReference type="SMART" id="SM00365">
    <property type="entry name" value="LRR_SD22"/>
    <property type="match status" value="10"/>
</dbReference>
<dbReference type="InterPro" id="IPR032675">
    <property type="entry name" value="LRR_dom_sf"/>
</dbReference>
<keyword evidence="5" id="KW-0472">Membrane</keyword>
<dbReference type="WBParaSite" id="nRc.2.0.1.t40686-RA">
    <property type="protein sequence ID" value="nRc.2.0.1.t40686-RA"/>
    <property type="gene ID" value="nRc.2.0.1.g40686"/>
</dbReference>
<dbReference type="SMART" id="SM00364">
    <property type="entry name" value="LRR_BAC"/>
    <property type="match status" value="10"/>
</dbReference>
<dbReference type="SUPFAM" id="SSF52047">
    <property type="entry name" value="RNI-like"/>
    <property type="match status" value="1"/>
</dbReference>